<organism evidence="2 3">
    <name type="scientific">Araneus ventricosus</name>
    <name type="common">Orbweaver spider</name>
    <name type="synonym">Epeira ventricosa</name>
    <dbReference type="NCBI Taxonomy" id="182803"/>
    <lineage>
        <taxon>Eukaryota</taxon>
        <taxon>Metazoa</taxon>
        <taxon>Ecdysozoa</taxon>
        <taxon>Arthropoda</taxon>
        <taxon>Chelicerata</taxon>
        <taxon>Arachnida</taxon>
        <taxon>Araneae</taxon>
        <taxon>Araneomorphae</taxon>
        <taxon>Entelegynae</taxon>
        <taxon>Araneoidea</taxon>
        <taxon>Araneidae</taxon>
        <taxon>Araneus</taxon>
    </lineage>
</organism>
<dbReference type="EMBL" id="BGPR01000792">
    <property type="protein sequence ID" value="GBM35726.1"/>
    <property type="molecule type" value="Genomic_DNA"/>
</dbReference>
<reference evidence="2 3" key="1">
    <citation type="journal article" date="2019" name="Sci. Rep.">
        <title>Orb-weaving spider Araneus ventricosus genome elucidates the spidroin gene catalogue.</title>
        <authorList>
            <person name="Kono N."/>
            <person name="Nakamura H."/>
            <person name="Ohtoshi R."/>
            <person name="Moran D.A.P."/>
            <person name="Shinohara A."/>
            <person name="Yoshida Y."/>
            <person name="Fujiwara M."/>
            <person name="Mori M."/>
            <person name="Tomita M."/>
            <person name="Arakawa K."/>
        </authorList>
    </citation>
    <scope>NUCLEOTIDE SEQUENCE [LARGE SCALE GENOMIC DNA]</scope>
</reference>
<dbReference type="GO" id="GO:0003676">
    <property type="term" value="F:nucleic acid binding"/>
    <property type="evidence" value="ECO:0007669"/>
    <property type="project" value="InterPro"/>
</dbReference>
<evidence type="ECO:0000256" key="1">
    <source>
        <dbReference type="ARBA" id="ARBA00004123"/>
    </source>
</evidence>
<dbReference type="Proteomes" id="UP000499080">
    <property type="component" value="Unassembled WGS sequence"/>
</dbReference>
<sequence>MAGYQDLSNFERDVIVGAREMEHSISEVVMEFRYSRTTVSRVYCEHRVSGKTSNLRHRCDRKKTLKERDRRRLTRNLRRVRRATLPQIAANFNVGALISVNVRTVELTIIDMSFRSRSATRVLLLTARHTALCLAWARQHRHWTVDGWKHVEWFDESRFQLFRADGRVRIWRKPHASMGPTFQQGTVQFGRASVMV</sequence>
<comment type="caution">
    <text evidence="2">The sequence shown here is derived from an EMBL/GenBank/DDBJ whole genome shotgun (WGS) entry which is preliminary data.</text>
</comment>
<dbReference type="AlphaFoldDB" id="A0A4Y2F5V3"/>
<comment type="subcellular location">
    <subcellularLocation>
        <location evidence="1">Nucleus</location>
    </subcellularLocation>
</comment>
<accession>A0A4Y2F5V3</accession>
<dbReference type="SUPFAM" id="SSF46689">
    <property type="entry name" value="Homeodomain-like"/>
    <property type="match status" value="1"/>
</dbReference>
<evidence type="ECO:0000313" key="3">
    <source>
        <dbReference type="Proteomes" id="UP000499080"/>
    </source>
</evidence>
<protein>
    <recommendedName>
        <fullName evidence="4">Tc3 transposase DNA binding domain-containing protein</fullName>
    </recommendedName>
</protein>
<evidence type="ECO:0008006" key="4">
    <source>
        <dbReference type="Google" id="ProtNLM"/>
    </source>
</evidence>
<dbReference type="Gene3D" id="3.30.420.10">
    <property type="entry name" value="Ribonuclease H-like superfamily/Ribonuclease H"/>
    <property type="match status" value="1"/>
</dbReference>
<gene>
    <name evidence="2" type="ORF">AVEN_58408_1</name>
</gene>
<dbReference type="GO" id="GO:0005634">
    <property type="term" value="C:nucleus"/>
    <property type="evidence" value="ECO:0007669"/>
    <property type="project" value="UniProtKB-SubCell"/>
</dbReference>
<dbReference type="InterPro" id="IPR036397">
    <property type="entry name" value="RNaseH_sf"/>
</dbReference>
<keyword evidence="3" id="KW-1185">Reference proteome</keyword>
<dbReference type="InterPro" id="IPR009057">
    <property type="entry name" value="Homeodomain-like_sf"/>
</dbReference>
<proteinExistence type="predicted"/>
<evidence type="ECO:0000313" key="2">
    <source>
        <dbReference type="EMBL" id="GBM35726.1"/>
    </source>
</evidence>
<name>A0A4Y2F5V3_ARAVE</name>